<reference evidence="2 3" key="1">
    <citation type="submission" date="2024-01" db="EMBL/GenBank/DDBJ databases">
        <title>Comparative genomics of Cryptococcus and Kwoniella reveals pathogenesis evolution and contrasting modes of karyotype evolution via chromosome fusion or intercentromeric recombination.</title>
        <authorList>
            <person name="Coelho M.A."/>
            <person name="David-Palma M."/>
            <person name="Shea T."/>
            <person name="Bowers K."/>
            <person name="McGinley-Smith S."/>
            <person name="Mohammad A.W."/>
            <person name="Gnirke A."/>
            <person name="Yurkov A.M."/>
            <person name="Nowrousian M."/>
            <person name="Sun S."/>
            <person name="Cuomo C.A."/>
            <person name="Heitman J."/>
        </authorList>
    </citation>
    <scope>NUCLEOTIDE SEQUENCE [LARGE SCALE GENOMIC DNA]</scope>
    <source>
        <strain evidence="2 3">CBS 6074</strain>
    </source>
</reference>
<feature type="region of interest" description="Disordered" evidence="1">
    <location>
        <begin position="107"/>
        <end position="134"/>
    </location>
</feature>
<dbReference type="Proteomes" id="UP001355207">
    <property type="component" value="Chromosome 4"/>
</dbReference>
<organism evidence="2 3">
    <name type="scientific">Kwoniella dendrophila CBS 6074</name>
    <dbReference type="NCBI Taxonomy" id="1295534"/>
    <lineage>
        <taxon>Eukaryota</taxon>
        <taxon>Fungi</taxon>
        <taxon>Dikarya</taxon>
        <taxon>Basidiomycota</taxon>
        <taxon>Agaricomycotina</taxon>
        <taxon>Tremellomycetes</taxon>
        <taxon>Tremellales</taxon>
        <taxon>Cryptococcaceae</taxon>
        <taxon>Kwoniella</taxon>
    </lineage>
</organism>
<protein>
    <submittedName>
        <fullName evidence="2">Uncharacterized protein</fullName>
    </submittedName>
</protein>
<dbReference type="EMBL" id="CP144101">
    <property type="protein sequence ID" value="WWC88823.1"/>
    <property type="molecule type" value="Genomic_DNA"/>
</dbReference>
<evidence type="ECO:0000256" key="1">
    <source>
        <dbReference type="SAM" id="MobiDB-lite"/>
    </source>
</evidence>
<keyword evidence="3" id="KW-1185">Reference proteome</keyword>
<dbReference type="AlphaFoldDB" id="A0AAX4JVI4"/>
<feature type="compositionally biased region" description="Low complexity" evidence="1">
    <location>
        <begin position="122"/>
        <end position="134"/>
    </location>
</feature>
<proteinExistence type="predicted"/>
<sequence length="333" mass="37929">MEDQAQIFNVNMPEAEFGFDGDYNYEDTNLYWDPAINTTHEEAFQADLGILSAEDFALLDYGNTDQETAQLSQCLYAEEADTNSSPYQGYSALGQHLEIAERYEKERNDNNHTEDPLNDEQSIVPSSSSSRSTAISRLNTTLRGNVSILGATRIALQKSKAYKIFQGNSRTCGILYRKNESPNTHNEFSFVKSSELSWTEIKKEITSDGKRLKLNENDDDYLGNWECELKVTLPENYNIDSNTTEITYCSFKYHKNSDNKKTDLSRTLHENFLNQNGIDSSTSERLILPYKEDGWSSITKCRIVVPPHPKNLTADFILRLKHKLASEVLDHEA</sequence>
<accession>A0AAX4JVI4</accession>
<evidence type="ECO:0000313" key="3">
    <source>
        <dbReference type="Proteomes" id="UP001355207"/>
    </source>
</evidence>
<evidence type="ECO:0000313" key="2">
    <source>
        <dbReference type="EMBL" id="WWC88823.1"/>
    </source>
</evidence>
<dbReference type="GeneID" id="91094406"/>
<name>A0AAX4JVI4_9TREE</name>
<dbReference type="RefSeq" id="XP_066075586.1">
    <property type="nucleotide sequence ID" value="XM_066219489.1"/>
</dbReference>
<gene>
    <name evidence="2" type="ORF">L201_003736</name>
</gene>